<dbReference type="Gene3D" id="1.20.1070.10">
    <property type="entry name" value="Rhodopsin 7-helix transmembrane proteins"/>
    <property type="match status" value="1"/>
</dbReference>
<dbReference type="PRINTS" id="PR00237">
    <property type="entry name" value="GPCRRHODOPSN"/>
</dbReference>
<feature type="transmembrane region" description="Helical" evidence="11">
    <location>
        <begin position="194"/>
        <end position="219"/>
    </location>
</feature>
<evidence type="ECO:0000313" key="14">
    <source>
        <dbReference type="Proteomes" id="UP000001646"/>
    </source>
</evidence>
<dbReference type="GO" id="GO:0004984">
    <property type="term" value="F:olfactory receptor activity"/>
    <property type="evidence" value="ECO:0000318"/>
    <property type="project" value="GO_Central"/>
</dbReference>
<keyword evidence="9 10" id="KW-0807">Transducer</keyword>
<reference evidence="13" key="1">
    <citation type="submission" date="2009-12" db="EMBL/GenBank/DDBJ databases">
        <title>The Genome Sequence of Anolis carolinensis (Green Anole Lizard).</title>
        <authorList>
            <consortium name="The Genome Sequencing Platform"/>
            <person name="Di Palma F."/>
            <person name="Alfoldi J."/>
            <person name="Heiman D."/>
            <person name="Young S."/>
            <person name="Grabherr M."/>
            <person name="Johnson J."/>
            <person name="Lander E.S."/>
            <person name="Lindblad-Toh K."/>
        </authorList>
    </citation>
    <scope>NUCLEOTIDE SEQUENCE [LARGE SCALE GENOMIC DNA]</scope>
    <source>
        <strain evidence="13">JBL SC #1</strain>
    </source>
</reference>
<evidence type="ECO:0000256" key="11">
    <source>
        <dbReference type="RuleBase" id="RU363047"/>
    </source>
</evidence>
<dbReference type="SUPFAM" id="SSF81321">
    <property type="entry name" value="Family A G protein-coupled receptor-like"/>
    <property type="match status" value="1"/>
</dbReference>
<dbReference type="Proteomes" id="UP000001646">
    <property type="component" value="Unplaced"/>
</dbReference>
<dbReference type="GeneTree" id="ENSGT01150000286988"/>
<keyword evidence="3 10" id="KW-0812">Transmembrane</keyword>
<reference evidence="13" key="3">
    <citation type="submission" date="2025-09" db="UniProtKB">
        <authorList>
            <consortium name="Ensembl"/>
        </authorList>
    </citation>
    <scope>IDENTIFICATION</scope>
</reference>
<keyword evidence="6 10" id="KW-0297">G-protein coupled receptor</keyword>
<evidence type="ECO:0000259" key="12">
    <source>
        <dbReference type="PROSITE" id="PS50262"/>
    </source>
</evidence>
<keyword evidence="14" id="KW-1185">Reference proteome</keyword>
<proteinExistence type="inferred from homology"/>
<dbReference type="FunFam" id="1.20.1070.10:FF:000015">
    <property type="entry name" value="Olfactory receptor"/>
    <property type="match status" value="1"/>
</dbReference>
<dbReference type="PROSITE" id="PS50262">
    <property type="entry name" value="G_PROTEIN_RECEP_F1_2"/>
    <property type="match status" value="1"/>
</dbReference>
<dbReference type="PANTHER" id="PTHR26452">
    <property type="entry name" value="OLFACTORY RECEPTOR"/>
    <property type="match status" value="1"/>
</dbReference>
<evidence type="ECO:0000313" key="13">
    <source>
        <dbReference type="Ensembl" id="ENSACAP00000036005.1"/>
    </source>
</evidence>
<dbReference type="Ensembl" id="ENSACAT00000057737.1">
    <property type="protein sequence ID" value="ENSACAP00000036005.1"/>
    <property type="gene ID" value="ENSACAG00000044148.1"/>
</dbReference>
<dbReference type="InterPro" id="IPR000725">
    <property type="entry name" value="Olfact_rcpt"/>
</dbReference>
<gene>
    <name evidence="13" type="primary">LOC100557638</name>
</gene>
<comment type="subcellular location">
    <subcellularLocation>
        <location evidence="1 11">Cell membrane</location>
        <topology evidence="1 11">Multi-pass membrane protein</topology>
    </subcellularLocation>
</comment>
<feature type="transmembrane region" description="Helical" evidence="11">
    <location>
        <begin position="96"/>
        <end position="118"/>
    </location>
</feature>
<dbReference type="GO" id="GO:0005549">
    <property type="term" value="F:odorant binding"/>
    <property type="evidence" value="ECO:0000318"/>
    <property type="project" value="GO_Central"/>
</dbReference>
<evidence type="ECO:0000256" key="7">
    <source>
        <dbReference type="ARBA" id="ARBA00023136"/>
    </source>
</evidence>
<dbReference type="GeneID" id="100557638"/>
<keyword evidence="2 11" id="KW-1003">Cell membrane</keyword>
<dbReference type="InterPro" id="IPR050516">
    <property type="entry name" value="Olfactory_GPCR"/>
</dbReference>
<evidence type="ECO:0000256" key="3">
    <source>
        <dbReference type="ARBA" id="ARBA00022692"/>
    </source>
</evidence>
<keyword evidence="7 11" id="KW-0472">Membrane</keyword>
<keyword evidence="5 11" id="KW-1133">Transmembrane helix</keyword>
<dbReference type="OrthoDB" id="5964498at2759"/>
<dbReference type="KEGG" id="acs:100557638"/>
<dbReference type="InterPro" id="IPR000276">
    <property type="entry name" value="GPCR_Rhodpsn"/>
</dbReference>
<dbReference type="PROSITE" id="PS00237">
    <property type="entry name" value="G_PROTEIN_RECEP_F1_1"/>
    <property type="match status" value="1"/>
</dbReference>
<dbReference type="InParanoid" id="A0A803TLB5"/>
<evidence type="ECO:0000256" key="6">
    <source>
        <dbReference type="ARBA" id="ARBA00023040"/>
    </source>
</evidence>
<feature type="transmembrane region" description="Helical" evidence="11">
    <location>
        <begin position="270"/>
        <end position="290"/>
    </location>
</feature>
<feature type="transmembrane region" description="Helical" evidence="11">
    <location>
        <begin position="138"/>
        <end position="156"/>
    </location>
</feature>
<dbReference type="GO" id="GO:0004930">
    <property type="term" value="F:G protein-coupled receptor activity"/>
    <property type="evidence" value="ECO:0007669"/>
    <property type="project" value="UniProtKB-KW"/>
</dbReference>
<feature type="domain" description="G-protein coupled receptors family 1 profile" evidence="12">
    <location>
        <begin position="39"/>
        <end position="288"/>
    </location>
</feature>
<organism evidence="13 14">
    <name type="scientific">Anolis carolinensis</name>
    <name type="common">Green anole</name>
    <name type="synonym">American chameleon</name>
    <dbReference type="NCBI Taxonomy" id="28377"/>
    <lineage>
        <taxon>Eukaryota</taxon>
        <taxon>Metazoa</taxon>
        <taxon>Chordata</taxon>
        <taxon>Craniata</taxon>
        <taxon>Vertebrata</taxon>
        <taxon>Euteleostomi</taxon>
        <taxon>Lepidosauria</taxon>
        <taxon>Squamata</taxon>
        <taxon>Bifurcata</taxon>
        <taxon>Unidentata</taxon>
        <taxon>Episquamata</taxon>
        <taxon>Toxicofera</taxon>
        <taxon>Iguania</taxon>
        <taxon>Dactyloidae</taxon>
        <taxon>Anolis</taxon>
    </lineage>
</organism>
<sequence>MENQTVTTGFILLGLSNDPNLQVFLFCIFLLIFLVTILGNIAIILVIRTESSLKTPMFLFLGHLAFVDICYSSVTVPKMLENFTTNQKTISREGCIVQIFFFFQTACAEVFILSAMAFDRYVAICDPLHYTIVMKKEFCRKLVCGAWSMGSLYAVVNAVPLVNLYFCRSNKISHYTCELPSLLLLSCTYPFSNYVVLFISVMVFGLSSFLLTLISYIYIISTILRIRSAEGRHKAFSTCSSHLIVVGLFYIAAFFRYMKPSSESFTYLDKLVSIQYSILTPMLNPIIYSLKNKNIKTALAKNLSKVSFSQITLHRVL</sequence>
<dbReference type="PRINTS" id="PR00245">
    <property type="entry name" value="OLFACTORYR"/>
</dbReference>
<keyword evidence="8 10" id="KW-0675">Receptor</keyword>
<keyword evidence="11" id="KW-0716">Sensory transduction</keyword>
<keyword evidence="4 11" id="KW-0552">Olfaction</keyword>
<protein>
    <recommendedName>
        <fullName evidence="11">Olfactory receptor</fullName>
    </recommendedName>
</protein>
<evidence type="ECO:0000256" key="10">
    <source>
        <dbReference type="RuleBase" id="RU000688"/>
    </source>
</evidence>
<evidence type="ECO:0000256" key="9">
    <source>
        <dbReference type="ARBA" id="ARBA00023224"/>
    </source>
</evidence>
<evidence type="ECO:0000256" key="1">
    <source>
        <dbReference type="ARBA" id="ARBA00004651"/>
    </source>
</evidence>
<dbReference type="CDD" id="cd15229">
    <property type="entry name" value="7tmA_OR8S1-like"/>
    <property type="match status" value="1"/>
</dbReference>
<reference evidence="13" key="2">
    <citation type="submission" date="2025-08" db="UniProtKB">
        <authorList>
            <consortium name="Ensembl"/>
        </authorList>
    </citation>
    <scope>IDENTIFICATION</scope>
</reference>
<dbReference type="AlphaFoldDB" id="A0A803TLB5"/>
<dbReference type="Pfam" id="PF13853">
    <property type="entry name" value="7tm_4"/>
    <property type="match status" value="1"/>
</dbReference>
<name>A0A803TLB5_ANOCA</name>
<evidence type="ECO:0000256" key="8">
    <source>
        <dbReference type="ARBA" id="ARBA00023170"/>
    </source>
</evidence>
<feature type="transmembrane region" description="Helical" evidence="11">
    <location>
        <begin position="240"/>
        <end position="258"/>
    </location>
</feature>
<dbReference type="InterPro" id="IPR017452">
    <property type="entry name" value="GPCR_Rhodpsn_7TM"/>
</dbReference>
<evidence type="ECO:0000256" key="5">
    <source>
        <dbReference type="ARBA" id="ARBA00022989"/>
    </source>
</evidence>
<feature type="transmembrane region" description="Helical" evidence="11">
    <location>
        <begin position="58"/>
        <end position="76"/>
    </location>
</feature>
<evidence type="ECO:0000256" key="2">
    <source>
        <dbReference type="ARBA" id="ARBA00022475"/>
    </source>
</evidence>
<evidence type="ECO:0000256" key="4">
    <source>
        <dbReference type="ARBA" id="ARBA00022725"/>
    </source>
</evidence>
<accession>A0A803TLB5</accession>
<dbReference type="GO" id="GO:0005886">
    <property type="term" value="C:plasma membrane"/>
    <property type="evidence" value="ECO:0007669"/>
    <property type="project" value="UniProtKB-SubCell"/>
</dbReference>
<feature type="transmembrane region" description="Helical" evidence="11">
    <location>
        <begin position="23"/>
        <end position="46"/>
    </location>
</feature>
<comment type="similarity">
    <text evidence="10">Belongs to the G-protein coupled receptor 1 family.</text>
</comment>